<dbReference type="Pfam" id="PF02353">
    <property type="entry name" value="CMAS"/>
    <property type="match status" value="1"/>
</dbReference>
<evidence type="ECO:0000256" key="3">
    <source>
        <dbReference type="ARBA" id="ARBA00022679"/>
    </source>
</evidence>
<feature type="domain" description="DUF7884" evidence="6">
    <location>
        <begin position="9"/>
        <end position="75"/>
    </location>
</feature>
<evidence type="ECO:0000313" key="7">
    <source>
        <dbReference type="EMBL" id="MER5170995.1"/>
    </source>
</evidence>
<evidence type="ECO:0000259" key="6">
    <source>
        <dbReference type="Pfam" id="PF25371"/>
    </source>
</evidence>
<dbReference type="PANTHER" id="PTHR43667:SF1">
    <property type="entry name" value="CYCLOPROPANE-FATTY-ACYL-PHOSPHOLIPID SYNTHASE"/>
    <property type="match status" value="1"/>
</dbReference>
<reference evidence="7 8" key="1">
    <citation type="submission" date="2024-06" db="EMBL/GenBank/DDBJ databases">
        <title>Thioclava kandeliae sp. nov. from a rhizosphere soil sample of Kandelia candel in a mangrove.</title>
        <authorList>
            <person name="Mu T."/>
        </authorList>
    </citation>
    <scope>NUCLEOTIDE SEQUENCE [LARGE SCALE GENOMIC DNA]</scope>
    <source>
        <strain evidence="7 8">CPCC 100088</strain>
    </source>
</reference>
<comment type="similarity">
    <text evidence="1">Belongs to the CFA/CMAS family.</text>
</comment>
<comment type="caution">
    <text evidence="7">The sequence shown here is derived from an EMBL/GenBank/DDBJ whole genome shotgun (WGS) entry which is preliminary data.</text>
</comment>
<dbReference type="CDD" id="cd02440">
    <property type="entry name" value="AdoMet_MTases"/>
    <property type="match status" value="1"/>
</dbReference>
<dbReference type="Proteomes" id="UP001438953">
    <property type="component" value="Unassembled WGS sequence"/>
</dbReference>
<evidence type="ECO:0000256" key="4">
    <source>
        <dbReference type="ARBA" id="ARBA00022691"/>
    </source>
</evidence>
<dbReference type="Pfam" id="PF25371">
    <property type="entry name" value="DUF7884"/>
    <property type="match status" value="1"/>
</dbReference>
<dbReference type="PIRSF" id="PIRSF003085">
    <property type="entry name" value="CMAS"/>
    <property type="match status" value="1"/>
</dbReference>
<keyword evidence="5" id="KW-0443">Lipid metabolism</keyword>
<gene>
    <name evidence="7" type="ORF">VSX56_04330</name>
</gene>
<evidence type="ECO:0000313" key="8">
    <source>
        <dbReference type="Proteomes" id="UP001438953"/>
    </source>
</evidence>
<dbReference type="EMBL" id="JAYWLC010000002">
    <property type="protein sequence ID" value="MER5170995.1"/>
    <property type="molecule type" value="Genomic_DNA"/>
</dbReference>
<dbReference type="SUPFAM" id="SSF53335">
    <property type="entry name" value="S-adenosyl-L-methionine-dependent methyltransferases"/>
    <property type="match status" value="1"/>
</dbReference>
<keyword evidence="2 7" id="KW-0489">Methyltransferase</keyword>
<dbReference type="InterPro" id="IPR050723">
    <property type="entry name" value="CFA/CMAS"/>
</dbReference>
<dbReference type="RefSeq" id="WP_339113406.1">
    <property type="nucleotide sequence ID" value="NZ_JAYWLC010000002.1"/>
</dbReference>
<dbReference type="Gene3D" id="3.40.50.150">
    <property type="entry name" value="Vaccinia Virus protein VP39"/>
    <property type="match status" value="1"/>
</dbReference>
<protein>
    <submittedName>
        <fullName evidence="7">Cyclopropane-fatty-acyl-phospholipid synthase family protein</fullName>
        <ecNumber evidence="7">2.1.1.-</ecNumber>
    </submittedName>
</protein>
<accession>A0ABV1SDK2</accession>
<keyword evidence="8" id="KW-1185">Reference proteome</keyword>
<keyword evidence="3 7" id="KW-0808">Transferase</keyword>
<dbReference type="InterPro" id="IPR029063">
    <property type="entry name" value="SAM-dependent_MTases_sf"/>
</dbReference>
<evidence type="ECO:0000256" key="2">
    <source>
        <dbReference type="ARBA" id="ARBA00022603"/>
    </source>
</evidence>
<evidence type="ECO:0000256" key="1">
    <source>
        <dbReference type="ARBA" id="ARBA00010815"/>
    </source>
</evidence>
<keyword evidence="4" id="KW-0949">S-adenosyl-L-methionine</keyword>
<dbReference type="GO" id="GO:0032259">
    <property type="term" value="P:methylation"/>
    <property type="evidence" value="ECO:0007669"/>
    <property type="project" value="UniProtKB-KW"/>
</dbReference>
<sequence>MTLWDRMMDQIVRHMMHRGVLEITYHDGTTRLYGDGTGKPVRIQIKSPDLSRHIVMNPDMGVGEGYMNGDFTIEDDDLPNFLKTLILNLNREGLPWFEKPLNILQFLGRSLSQFNPVNRAQQNVAHHYDLSGKLYDLFLDEDRQYSCAYFTRPDMTLEEAQSAKKHHIARKLRIEPGMTVLDIGCGWGGMALTLARDYGAKVVGVTLSREQFGLARRRVKEAGLEHLVDIRLTDYRKVEEKFDRIVSVGMFEHVGVPHYREYFRHVRQMLNPEGISLIHFIGRVTPPGTTSNWITKYIFPGGYCPAMSESSAAIEHENLVVSDLEVWRNHYAETLLHWRKRFEANEARAAGIYDETFTRMWRYYLIASEMTFRYGGQVVFQYQLTHKVEDAPLTRDYMYDAPIEPTRAVAPFTAAAMQNGQAQDAELREEVRHAAE</sequence>
<proteinExistence type="inferred from homology"/>
<organism evidence="7 8">
    <name type="scientific">Thioclava kandeliae</name>
    <dbReference type="NCBI Taxonomy" id="3070818"/>
    <lineage>
        <taxon>Bacteria</taxon>
        <taxon>Pseudomonadati</taxon>
        <taxon>Pseudomonadota</taxon>
        <taxon>Alphaproteobacteria</taxon>
        <taxon>Rhodobacterales</taxon>
        <taxon>Paracoccaceae</taxon>
        <taxon>Thioclava</taxon>
    </lineage>
</organism>
<dbReference type="EC" id="2.1.1.-" evidence="7"/>
<dbReference type="GO" id="GO:0008168">
    <property type="term" value="F:methyltransferase activity"/>
    <property type="evidence" value="ECO:0007669"/>
    <property type="project" value="UniProtKB-KW"/>
</dbReference>
<dbReference type="PANTHER" id="PTHR43667">
    <property type="entry name" value="CYCLOPROPANE-FATTY-ACYL-PHOSPHOLIPID SYNTHASE"/>
    <property type="match status" value="1"/>
</dbReference>
<evidence type="ECO:0000256" key="5">
    <source>
        <dbReference type="ARBA" id="ARBA00023098"/>
    </source>
</evidence>
<name>A0ABV1SDK2_9RHOB</name>
<dbReference type="InterPro" id="IPR057206">
    <property type="entry name" value="DUF7884"/>
</dbReference>
<dbReference type="InterPro" id="IPR003333">
    <property type="entry name" value="CMAS"/>
</dbReference>